<evidence type="ECO:0000256" key="3">
    <source>
        <dbReference type="ARBA" id="ARBA00022475"/>
    </source>
</evidence>
<keyword evidence="6" id="KW-0472">Membrane</keyword>
<comment type="caution">
    <text evidence="9">The sequence shown here is derived from an EMBL/GenBank/DDBJ whole genome shotgun (WGS) entry which is preliminary data.</text>
</comment>
<evidence type="ECO:0000256" key="6">
    <source>
        <dbReference type="ARBA" id="ARBA00023136"/>
    </source>
</evidence>
<dbReference type="Pfam" id="PF00535">
    <property type="entry name" value="Glycos_transf_2"/>
    <property type="match status" value="1"/>
</dbReference>
<proteinExistence type="inferred from homology"/>
<dbReference type="RefSeq" id="WP_189111232.1">
    <property type="nucleotide sequence ID" value="NZ_BMMV01000030.1"/>
</dbReference>
<keyword evidence="3" id="KW-1003">Cell membrane</keyword>
<dbReference type="SUPFAM" id="SSF53448">
    <property type="entry name" value="Nucleotide-diphospho-sugar transferases"/>
    <property type="match status" value="1"/>
</dbReference>
<keyword evidence="4" id="KW-0808">Transferase</keyword>
<evidence type="ECO:0000313" key="10">
    <source>
        <dbReference type="Proteomes" id="UP000660265"/>
    </source>
</evidence>
<comment type="similarity">
    <text evidence="2">Belongs to the CDP-glycerol glycerophosphotransferase family.</text>
</comment>
<dbReference type="Gene3D" id="3.40.50.11820">
    <property type="match status" value="1"/>
</dbReference>
<dbReference type="CDD" id="cd00761">
    <property type="entry name" value="Glyco_tranf_GTA_type"/>
    <property type="match status" value="1"/>
</dbReference>
<dbReference type="EMBL" id="BMMV01000030">
    <property type="protein sequence ID" value="GGK24570.1"/>
    <property type="molecule type" value="Genomic_DNA"/>
</dbReference>
<dbReference type="PANTHER" id="PTHR37316">
    <property type="entry name" value="TEICHOIC ACID GLYCEROL-PHOSPHATE PRIMASE"/>
    <property type="match status" value="1"/>
</dbReference>
<dbReference type="InterPro" id="IPR051612">
    <property type="entry name" value="Teichoic_Acid_Biosynth"/>
</dbReference>
<evidence type="ECO:0000256" key="7">
    <source>
        <dbReference type="SAM" id="MobiDB-lite"/>
    </source>
</evidence>
<dbReference type="Proteomes" id="UP000660265">
    <property type="component" value="Unassembled WGS sequence"/>
</dbReference>
<evidence type="ECO:0000256" key="4">
    <source>
        <dbReference type="ARBA" id="ARBA00022679"/>
    </source>
</evidence>
<feature type="compositionally biased region" description="Low complexity" evidence="7">
    <location>
        <begin position="540"/>
        <end position="560"/>
    </location>
</feature>
<dbReference type="InterPro" id="IPR001173">
    <property type="entry name" value="Glyco_trans_2-like"/>
</dbReference>
<dbReference type="Gene3D" id="3.90.550.10">
    <property type="entry name" value="Spore Coat Polysaccharide Biosynthesis Protein SpsA, Chain A"/>
    <property type="match status" value="1"/>
</dbReference>
<gene>
    <name evidence="9" type="ORF">GCM10011583_65720</name>
</gene>
<dbReference type="SUPFAM" id="SSF53756">
    <property type="entry name" value="UDP-Glycosyltransferase/glycogen phosphorylase"/>
    <property type="match status" value="1"/>
</dbReference>
<evidence type="ECO:0000256" key="2">
    <source>
        <dbReference type="ARBA" id="ARBA00010488"/>
    </source>
</evidence>
<dbReference type="InterPro" id="IPR043149">
    <property type="entry name" value="TagF_N"/>
</dbReference>
<dbReference type="InterPro" id="IPR043148">
    <property type="entry name" value="TagF_C"/>
</dbReference>
<sequence length="1198" mass="132288">MTPRLTVVVPIYNVEEYLDDCLRSLAGQTMADSEIVMVNDGSTDGSARIARRFAERDERFRLVEQENAGLGAARNTGVSRARGEFLSFVDSDDVVPDDAYERMLAALDASGSDFATGNVLRLGPGGSLVQAPMFRKPMATERSGTRITRDWVLLGDRIACNKVFRKSFWDRHGFAFPSGVLYEDIAVVLPAYFLASGVDVLSAPVYHWRTRDGSITAKRAVPRGIRDRVTAVTSVSDFLAGQRRTDSGGGIDWADARRRYHQHVLSGDLWLFIEALPDGDAAFHTAFLDHANAFAETVDESVLDALPLHLRVKWHLIRERRMPELLALLAHEKADPGAFGVRGLRRSRAEYPVLTGGLPRAVATLRPKELPVTSHLTEAVWRDGRLHLKGYAYVRNVPADARRKSVKVAWLRTGKRRVLPLRTRTVRMPAATYESRQGLHAYDWAGFETVVDPGRLAKAEASRARSSRTVWKVEMGVFGAGRLRRAPLRLTGSAAAPAVPAVHYVDDTTRVVPTLSGNKLELRVEPVRALLTAHGRHTTADGATDTAADPGTDAAADPGTDATDGAVRIEGLLHATSSPPSALAVQNWYTKDVHEFPLRLADGTFSADVPLSVFGDPAARGRSTVPWGVHLVRANGSRFAVAARGAVPPGHYGLGDGRELYVTANAAGDLVLSDQTEQPVADTLDWAADGELVLEGSQPSMREAELVLRHTGHREENVFPVRILPDGRFRTALLPGAVEGLNGVRQLPEGRWLLYVREPGESDPESYTPVRIQPSRHQTLPLVRTLDGREFTLDRHQQDMLQLHSGSVLPEQDRGAYRQQRLRRVYAESRAAGPMRDAVLYSSFDGRQYSDSPRAVHEELVRRRAPVEHLWVVRDRQVALPRDVRAVELHSADWYEALARSRCVVTNTQLPQWFERAEGQHVVQTWHGTPLKRIGRDLTGTAHADEAYIASLPGRAAQWSVLVSPNSFSTPIMRRAFGYEGTVLECGYPRNDLLYASDRGKVAAALREHLGIPEDKRVILYAPTWREDQPRKGGRYGLDLRLDLELAARELADDHVLLVRRHYLVGGSVPGAGRGATGFVRDVSRYPDVAELMLISDALVTDYSSLMFDFAQTGRPMYFHAYDLEHYRDTLRGFYFDFESAAPGPVVADTAALVAALRAPESRVPTDAYDRFRETFCDLDDGTAAARVADLMPVGGGA</sequence>
<dbReference type="PANTHER" id="PTHR37316:SF3">
    <property type="entry name" value="TEICHOIC ACID GLYCEROL-PHOSPHATE TRANSFERASE"/>
    <property type="match status" value="1"/>
</dbReference>
<comment type="subcellular location">
    <subcellularLocation>
        <location evidence="1">Cell membrane</location>
        <topology evidence="1">Peripheral membrane protein</topology>
    </subcellularLocation>
</comment>
<organism evidence="9 10">
    <name type="scientific">Streptomyces camponoticapitis</name>
    <dbReference type="NCBI Taxonomy" id="1616125"/>
    <lineage>
        <taxon>Bacteria</taxon>
        <taxon>Bacillati</taxon>
        <taxon>Actinomycetota</taxon>
        <taxon>Actinomycetes</taxon>
        <taxon>Kitasatosporales</taxon>
        <taxon>Streptomycetaceae</taxon>
        <taxon>Streptomyces</taxon>
    </lineage>
</organism>
<name>A0ABQ2ESS2_9ACTN</name>
<dbReference type="InterPro" id="IPR029044">
    <property type="entry name" value="Nucleotide-diphossugar_trans"/>
</dbReference>
<evidence type="ECO:0000256" key="5">
    <source>
        <dbReference type="ARBA" id="ARBA00022944"/>
    </source>
</evidence>
<feature type="domain" description="Glycosyltransferase 2-like" evidence="8">
    <location>
        <begin position="6"/>
        <end position="167"/>
    </location>
</feature>
<evidence type="ECO:0000256" key="1">
    <source>
        <dbReference type="ARBA" id="ARBA00004202"/>
    </source>
</evidence>
<keyword evidence="5" id="KW-0777">Teichoic acid biosynthesis</keyword>
<protein>
    <recommendedName>
        <fullName evidence="8">Glycosyltransferase 2-like domain-containing protein</fullName>
    </recommendedName>
</protein>
<dbReference type="Pfam" id="PF04464">
    <property type="entry name" value="Glyphos_transf"/>
    <property type="match status" value="1"/>
</dbReference>
<feature type="region of interest" description="Disordered" evidence="7">
    <location>
        <begin position="537"/>
        <end position="560"/>
    </location>
</feature>
<dbReference type="Gene3D" id="3.40.50.12580">
    <property type="match status" value="1"/>
</dbReference>
<evidence type="ECO:0000313" key="9">
    <source>
        <dbReference type="EMBL" id="GGK24570.1"/>
    </source>
</evidence>
<accession>A0ABQ2ESS2</accession>
<keyword evidence="10" id="KW-1185">Reference proteome</keyword>
<evidence type="ECO:0000259" key="8">
    <source>
        <dbReference type="Pfam" id="PF00535"/>
    </source>
</evidence>
<dbReference type="InterPro" id="IPR007554">
    <property type="entry name" value="Glycerophosphate_synth"/>
</dbReference>
<reference evidence="10" key="1">
    <citation type="journal article" date="2019" name="Int. J. Syst. Evol. Microbiol.">
        <title>The Global Catalogue of Microorganisms (GCM) 10K type strain sequencing project: providing services to taxonomists for standard genome sequencing and annotation.</title>
        <authorList>
            <consortium name="The Broad Institute Genomics Platform"/>
            <consortium name="The Broad Institute Genome Sequencing Center for Infectious Disease"/>
            <person name="Wu L."/>
            <person name="Ma J."/>
        </authorList>
    </citation>
    <scope>NUCLEOTIDE SEQUENCE [LARGE SCALE GENOMIC DNA]</scope>
    <source>
        <strain evidence="10">CGMCC 4.7275</strain>
    </source>
</reference>